<reference evidence="3 4" key="1">
    <citation type="journal article" date="2011" name="Proc. Natl. Acad. Sci. U.S.A.">
        <title>Evolutionary erosion of yeast sex chromosomes by mating-type switching accidents.</title>
        <authorList>
            <person name="Gordon J.L."/>
            <person name="Armisen D."/>
            <person name="Proux-Wera E."/>
            <person name="Oheigeartaigh S.S."/>
            <person name="Byrne K.P."/>
            <person name="Wolfe K.H."/>
        </authorList>
    </citation>
    <scope>NUCLEOTIDE SEQUENCE [LARGE SCALE GENOMIC DNA]</scope>
    <source>
        <strain evidence="4">ATCC 24235 / CBS 4417 / NBRC 1672 / NRRL Y-8282 / UCD 70-5</strain>
    </source>
</reference>
<evidence type="ECO:0000313" key="3">
    <source>
        <dbReference type="EMBL" id="CCE65051.1"/>
    </source>
</evidence>
<organism evidence="3 4">
    <name type="scientific">Tetrapisispora phaffii (strain ATCC 24235 / CBS 4417 / NBRC 1672 / NRRL Y-8282 / UCD 70-5)</name>
    <name type="common">Yeast</name>
    <name type="synonym">Fabospora phaffii</name>
    <dbReference type="NCBI Taxonomy" id="1071381"/>
    <lineage>
        <taxon>Eukaryota</taxon>
        <taxon>Fungi</taxon>
        <taxon>Dikarya</taxon>
        <taxon>Ascomycota</taxon>
        <taxon>Saccharomycotina</taxon>
        <taxon>Saccharomycetes</taxon>
        <taxon>Saccharomycetales</taxon>
        <taxon>Saccharomycetaceae</taxon>
        <taxon>Tetrapisispora</taxon>
    </lineage>
</organism>
<evidence type="ECO:0000256" key="1">
    <source>
        <dbReference type="SAM" id="MobiDB-lite"/>
    </source>
</evidence>
<dbReference type="InterPro" id="IPR033979">
    <property type="entry name" value="MINDY_domain"/>
</dbReference>
<protein>
    <recommendedName>
        <fullName evidence="2">MINDY deubiquitinase domain-containing protein</fullName>
    </recommendedName>
</protein>
<dbReference type="RefSeq" id="XP_003687485.1">
    <property type="nucleotide sequence ID" value="XM_003687437.1"/>
</dbReference>
<feature type="region of interest" description="Disordered" evidence="1">
    <location>
        <begin position="285"/>
        <end position="320"/>
    </location>
</feature>
<dbReference type="KEGG" id="tpf:TPHA_0J02310"/>
<keyword evidence="4" id="KW-1185">Reference proteome</keyword>
<sequence>MSELHFETKLIHLNGVQNKIILQNENGPCALIALTNILLLSPNYSYTAQTLIEYVNRSETVLLSTLIQILANIGIQFPNGDKLDINQLLQLLPKLHNGLNINPKFNGTFVDGPEMSLFRLYNVGVVHGWMIDPEVDPVAYQHVTKYSYEDAQNVLIQAYDITTSNLDVANKEEVVNDAGYIKSFLARSATQLTNYGLEYLKSIIMERSFVIFFRNDHFSTLYKLNNELYTLVTDLGFKNQKDIVWQSLKSVNGSNDLFYTGDFITRVADENNQYASNAALPIGNVEQHTSSNNPFSDPQNNENTYTPNVVNGFDSNAQQNPIAETDEDLARRLQEEEDERYAGNMQRSYNREANNRTEPRSTTGNKDKKDDNKKRKYKLNKKNPALSCNN</sequence>
<accession>G8BYV9</accession>
<dbReference type="eggNOG" id="KOG2427">
    <property type="taxonomic scope" value="Eukaryota"/>
</dbReference>
<dbReference type="GO" id="GO:0005829">
    <property type="term" value="C:cytosol"/>
    <property type="evidence" value="ECO:0007669"/>
    <property type="project" value="TreeGrafter"/>
</dbReference>
<dbReference type="HOGENOM" id="CLU_022566_0_0_1"/>
<dbReference type="GO" id="GO:0016807">
    <property type="term" value="F:cysteine-type carboxypeptidase activity"/>
    <property type="evidence" value="ECO:0007669"/>
    <property type="project" value="TreeGrafter"/>
</dbReference>
<name>G8BYV9_TETPH</name>
<dbReference type="PANTHER" id="PTHR18063:SF6">
    <property type="entry name" value="UBIQUITIN CARBOXYL-TERMINAL HYDROLASE"/>
    <property type="match status" value="1"/>
</dbReference>
<feature type="domain" description="MINDY deubiquitinase" evidence="2">
    <location>
        <begin position="5"/>
        <end position="263"/>
    </location>
</feature>
<dbReference type="STRING" id="1071381.G8BYV9"/>
<dbReference type="GO" id="GO:0005886">
    <property type="term" value="C:plasma membrane"/>
    <property type="evidence" value="ECO:0007669"/>
    <property type="project" value="EnsemblFungi"/>
</dbReference>
<dbReference type="Proteomes" id="UP000005666">
    <property type="component" value="Chromosome 10"/>
</dbReference>
<dbReference type="GO" id="GO:0004843">
    <property type="term" value="F:cysteine-type deubiquitinase activity"/>
    <property type="evidence" value="ECO:0007669"/>
    <property type="project" value="InterPro"/>
</dbReference>
<dbReference type="PANTHER" id="PTHR18063">
    <property type="entry name" value="NF-E2 INDUCIBLE PROTEIN"/>
    <property type="match status" value="1"/>
</dbReference>
<dbReference type="OrthoDB" id="10261212at2759"/>
<dbReference type="InterPro" id="IPR007518">
    <property type="entry name" value="MINDY"/>
</dbReference>
<gene>
    <name evidence="3" type="primary">TPHA0J02310</name>
    <name evidence="3" type="ordered locus">TPHA_0J02310</name>
</gene>
<dbReference type="Pfam" id="PF04424">
    <property type="entry name" value="MINDY_DUB"/>
    <property type="match status" value="1"/>
</dbReference>
<dbReference type="OMA" id="GVEMSIF"/>
<dbReference type="AlphaFoldDB" id="G8BYV9"/>
<evidence type="ECO:0000313" key="4">
    <source>
        <dbReference type="Proteomes" id="UP000005666"/>
    </source>
</evidence>
<proteinExistence type="predicted"/>
<feature type="compositionally biased region" description="Basic and acidic residues" evidence="1">
    <location>
        <begin position="349"/>
        <end position="373"/>
    </location>
</feature>
<feature type="region of interest" description="Disordered" evidence="1">
    <location>
        <begin position="338"/>
        <end position="390"/>
    </location>
</feature>
<dbReference type="GO" id="GO:0071108">
    <property type="term" value="P:protein K48-linked deubiquitination"/>
    <property type="evidence" value="ECO:0007669"/>
    <property type="project" value="TreeGrafter"/>
</dbReference>
<dbReference type="GeneID" id="11533232"/>
<dbReference type="GO" id="GO:1990380">
    <property type="term" value="F:K48-linked deubiquitinase activity"/>
    <property type="evidence" value="ECO:0007669"/>
    <property type="project" value="InterPro"/>
</dbReference>
<evidence type="ECO:0000259" key="2">
    <source>
        <dbReference type="Pfam" id="PF04424"/>
    </source>
</evidence>
<dbReference type="EMBL" id="HE612865">
    <property type="protein sequence ID" value="CCE65051.1"/>
    <property type="molecule type" value="Genomic_DNA"/>
</dbReference>
<feature type="compositionally biased region" description="Polar residues" evidence="1">
    <location>
        <begin position="286"/>
        <end position="320"/>
    </location>
</feature>